<dbReference type="Gene3D" id="3.20.20.450">
    <property type="entry name" value="EAL domain"/>
    <property type="match status" value="1"/>
</dbReference>
<dbReference type="SMART" id="SM00086">
    <property type="entry name" value="PAC"/>
    <property type="match status" value="1"/>
</dbReference>
<proteinExistence type="predicted"/>
<dbReference type="Gene3D" id="3.30.450.40">
    <property type="match status" value="1"/>
</dbReference>
<dbReference type="InterPro" id="IPR000700">
    <property type="entry name" value="PAS-assoc_C"/>
</dbReference>
<dbReference type="PANTHER" id="PTHR44757">
    <property type="entry name" value="DIGUANYLATE CYCLASE DGCP"/>
    <property type="match status" value="1"/>
</dbReference>
<protein>
    <recommendedName>
        <fullName evidence="8">EAL domain-containing protein</fullName>
    </recommendedName>
</protein>
<dbReference type="Proteomes" id="UP000623776">
    <property type="component" value="Unassembled WGS sequence"/>
</dbReference>
<dbReference type="SMART" id="SM00052">
    <property type="entry name" value="EAL"/>
    <property type="match status" value="1"/>
</dbReference>
<dbReference type="InterPro" id="IPR052155">
    <property type="entry name" value="Biofilm_reg_signaling"/>
</dbReference>
<dbReference type="InterPro" id="IPR035919">
    <property type="entry name" value="EAL_sf"/>
</dbReference>
<evidence type="ECO:0000256" key="1">
    <source>
        <dbReference type="SAM" id="Coils"/>
    </source>
</evidence>
<dbReference type="NCBIfam" id="TIGR00229">
    <property type="entry name" value="sensory_box"/>
    <property type="match status" value="1"/>
</dbReference>
<dbReference type="PROSITE" id="PS50112">
    <property type="entry name" value="PAS"/>
    <property type="match status" value="1"/>
</dbReference>
<evidence type="ECO:0000259" key="2">
    <source>
        <dbReference type="PROSITE" id="PS50112"/>
    </source>
</evidence>
<name>A0A8H9I4N8_9GAMM</name>
<dbReference type="InterPro" id="IPR003018">
    <property type="entry name" value="GAF"/>
</dbReference>
<keyword evidence="1" id="KW-0175">Coiled coil</keyword>
<dbReference type="InterPro" id="IPR000014">
    <property type="entry name" value="PAS"/>
</dbReference>
<dbReference type="Pfam" id="PF00563">
    <property type="entry name" value="EAL"/>
    <property type="match status" value="1"/>
</dbReference>
<dbReference type="SMART" id="SM00091">
    <property type="entry name" value="PAS"/>
    <property type="match status" value="1"/>
</dbReference>
<evidence type="ECO:0000313" key="7">
    <source>
        <dbReference type="Proteomes" id="UP000623776"/>
    </source>
</evidence>
<dbReference type="CDD" id="cd01948">
    <property type="entry name" value="EAL"/>
    <property type="match status" value="1"/>
</dbReference>
<dbReference type="Pfam" id="PF01590">
    <property type="entry name" value="GAF"/>
    <property type="match status" value="1"/>
</dbReference>
<feature type="domain" description="GGDEF" evidence="5">
    <location>
        <begin position="496"/>
        <end position="630"/>
    </location>
</feature>
<dbReference type="InterPro" id="IPR029016">
    <property type="entry name" value="GAF-like_dom_sf"/>
</dbReference>
<feature type="domain" description="PAS" evidence="2">
    <location>
        <begin position="166"/>
        <end position="241"/>
    </location>
</feature>
<dbReference type="InterPro" id="IPR043128">
    <property type="entry name" value="Rev_trsase/Diguanyl_cyclase"/>
</dbReference>
<keyword evidence="7" id="KW-1185">Reference proteome</keyword>
<feature type="coiled-coil region" evidence="1">
    <location>
        <begin position="149"/>
        <end position="176"/>
    </location>
</feature>
<dbReference type="InterPro" id="IPR001633">
    <property type="entry name" value="EAL_dom"/>
</dbReference>
<dbReference type="InterPro" id="IPR013655">
    <property type="entry name" value="PAS_fold_3"/>
</dbReference>
<organism evidence="6 7">
    <name type="scientific">Vreelandella hamiltonii</name>
    <dbReference type="NCBI Taxonomy" id="502829"/>
    <lineage>
        <taxon>Bacteria</taxon>
        <taxon>Pseudomonadati</taxon>
        <taxon>Pseudomonadota</taxon>
        <taxon>Gammaproteobacteria</taxon>
        <taxon>Oceanospirillales</taxon>
        <taxon>Halomonadaceae</taxon>
        <taxon>Vreelandella</taxon>
    </lineage>
</organism>
<dbReference type="PROSITE" id="PS50883">
    <property type="entry name" value="EAL"/>
    <property type="match status" value="1"/>
</dbReference>
<feature type="domain" description="EAL" evidence="4">
    <location>
        <begin position="636"/>
        <end position="889"/>
    </location>
</feature>
<sequence>MFRQLAEGLGHSHRPSFFDALVEQLARLVAVEHALIAVIRAPNIAETLSVWSNGALASNIRYSLTGTPCETVVGHQPCLYPCNVQERFPQDELLVQLGAESYMGLPLFAADGAAIGILAVLSNRPRAFDGLENEILRIAAAQAGAELGRRQAESALQASELAAKESERRLDTLLNHLPGMAYRCQNDRDWTMLLVSQGATALTGYHPDELVKSRVISFGELVHPEDFPRLSAAAQRAVEERCPFRVTYRLRHRDGRERWVWEQGQAIYTESGEPLCFEGFITDVTDQQVSQRVQQAVVEVASTVTSRIGDDYFLQLITTLTRLLEADAGLIALLEPPLPGEGLPDATDAVPVRTASLVSLVVDGQAQASGHFALPGTPAERVVIEQESTELHSAGYWLPGNALRAEAWIGRRLDNAQGDAIGVMMVFYRQPLSTNAFATSVLQILSTGAAAELERRRDHRRIHQLAYIDTITELPNRAHFMEQLATLGAQAQCERKSLTLVLLDLRHFKEINDLHGHQVGDALLATVARRLQQLHDLSGHCARLSSDEFALLLPQHQGVALEAFIRQVIEAIRHPIHLEHREFQLDASIGFARYPSDVAAPAELFNAASIALHDAKQRDAGISPYTQTMRRTLERQQWMTERLHRAIIERRLELYFQPQVDLETYALTGAEVLCRWHDPEWGWVSPGEFIPLAERRGLIRLLGDWVLEASARQWSDWQVAGTPLPGRLSINMAAQQFADPRLTEHVARLTQGVPPQALALELTESDFMRDPDQAVMITQAMRQAGYALLIDDFGTGYSSLSYLRRFEADALKIDISFVRDMLDNPHDRAIVQTIIAMANALGMKTLAEGVEQQAQAELLAQLGCHQAQGYWFGRPLPAAEFAATWLSRQG</sequence>
<evidence type="ECO:0000259" key="3">
    <source>
        <dbReference type="PROSITE" id="PS50113"/>
    </source>
</evidence>
<dbReference type="PROSITE" id="PS50113">
    <property type="entry name" value="PAC"/>
    <property type="match status" value="1"/>
</dbReference>
<dbReference type="InterPro" id="IPR035965">
    <property type="entry name" value="PAS-like_dom_sf"/>
</dbReference>
<dbReference type="SUPFAM" id="SSF55785">
    <property type="entry name" value="PYP-like sensor domain (PAS domain)"/>
    <property type="match status" value="1"/>
</dbReference>
<dbReference type="EMBL" id="BMXN01000025">
    <property type="protein sequence ID" value="GGW37533.1"/>
    <property type="molecule type" value="Genomic_DNA"/>
</dbReference>
<evidence type="ECO:0008006" key="8">
    <source>
        <dbReference type="Google" id="ProtNLM"/>
    </source>
</evidence>
<dbReference type="SUPFAM" id="SSF55073">
    <property type="entry name" value="Nucleotide cyclase"/>
    <property type="match status" value="1"/>
</dbReference>
<dbReference type="Gene3D" id="3.30.70.270">
    <property type="match status" value="1"/>
</dbReference>
<gene>
    <name evidence="6" type="ORF">GCM10007157_30950</name>
</gene>
<comment type="caution">
    <text evidence="6">The sequence shown here is derived from an EMBL/GenBank/DDBJ whole genome shotgun (WGS) entry which is preliminary data.</text>
</comment>
<feature type="domain" description="PAC" evidence="3">
    <location>
        <begin position="244"/>
        <end position="296"/>
    </location>
</feature>
<dbReference type="SMART" id="SM00065">
    <property type="entry name" value="GAF"/>
    <property type="match status" value="1"/>
</dbReference>
<dbReference type="SUPFAM" id="SSF141868">
    <property type="entry name" value="EAL domain-like"/>
    <property type="match status" value="1"/>
</dbReference>
<evidence type="ECO:0000313" key="6">
    <source>
        <dbReference type="EMBL" id="GGW37533.1"/>
    </source>
</evidence>
<dbReference type="Pfam" id="PF00990">
    <property type="entry name" value="GGDEF"/>
    <property type="match status" value="1"/>
</dbReference>
<accession>A0A8H9I4N8</accession>
<dbReference type="SUPFAM" id="SSF55781">
    <property type="entry name" value="GAF domain-like"/>
    <property type="match status" value="1"/>
</dbReference>
<reference evidence="7" key="1">
    <citation type="journal article" date="2019" name="Int. J. Syst. Evol. Microbiol.">
        <title>The Global Catalogue of Microorganisms (GCM) 10K type strain sequencing project: providing services to taxonomists for standard genome sequencing and annotation.</title>
        <authorList>
            <consortium name="The Broad Institute Genomics Platform"/>
            <consortium name="The Broad Institute Genome Sequencing Center for Infectious Disease"/>
            <person name="Wu L."/>
            <person name="Ma J."/>
        </authorList>
    </citation>
    <scope>NUCLEOTIDE SEQUENCE [LARGE SCALE GENOMIC DNA]</scope>
    <source>
        <strain evidence="7">KCTC 22154</strain>
    </source>
</reference>
<dbReference type="InterPro" id="IPR001610">
    <property type="entry name" value="PAC"/>
</dbReference>
<dbReference type="CDD" id="cd00130">
    <property type="entry name" value="PAS"/>
    <property type="match status" value="1"/>
</dbReference>
<evidence type="ECO:0000259" key="4">
    <source>
        <dbReference type="PROSITE" id="PS50883"/>
    </source>
</evidence>
<dbReference type="AlphaFoldDB" id="A0A8H9I4N8"/>
<evidence type="ECO:0000259" key="5">
    <source>
        <dbReference type="PROSITE" id="PS50887"/>
    </source>
</evidence>
<dbReference type="SMART" id="SM00267">
    <property type="entry name" value="GGDEF"/>
    <property type="match status" value="1"/>
</dbReference>
<dbReference type="InterPro" id="IPR000160">
    <property type="entry name" value="GGDEF_dom"/>
</dbReference>
<dbReference type="CDD" id="cd01949">
    <property type="entry name" value="GGDEF"/>
    <property type="match status" value="1"/>
</dbReference>
<dbReference type="Gene3D" id="3.30.450.20">
    <property type="entry name" value="PAS domain"/>
    <property type="match status" value="1"/>
</dbReference>
<dbReference type="NCBIfam" id="TIGR00254">
    <property type="entry name" value="GGDEF"/>
    <property type="match status" value="1"/>
</dbReference>
<dbReference type="InterPro" id="IPR029787">
    <property type="entry name" value="Nucleotide_cyclase"/>
</dbReference>
<dbReference type="PROSITE" id="PS50887">
    <property type="entry name" value="GGDEF"/>
    <property type="match status" value="1"/>
</dbReference>
<dbReference type="PANTHER" id="PTHR44757:SF2">
    <property type="entry name" value="BIOFILM ARCHITECTURE MAINTENANCE PROTEIN MBAA"/>
    <property type="match status" value="1"/>
</dbReference>
<dbReference type="Pfam" id="PF08447">
    <property type="entry name" value="PAS_3"/>
    <property type="match status" value="1"/>
</dbReference>